<evidence type="ECO:0000313" key="1">
    <source>
        <dbReference type="EMBL" id="MCU7380944.1"/>
    </source>
</evidence>
<gene>
    <name evidence="1" type="ORF">OBO34_21755</name>
</gene>
<reference evidence="1" key="1">
    <citation type="submission" date="2022-09" db="EMBL/GenBank/DDBJ databases">
        <title>Culturomic study of gut microbiota in children with autism spectrum disorder.</title>
        <authorList>
            <person name="Efimov B.A."/>
            <person name="Chaplin A.V."/>
            <person name="Sokolova S.R."/>
            <person name="Pikina A.P."/>
            <person name="Korzhanova M."/>
            <person name="Belova V."/>
            <person name="Korostin D."/>
        </authorList>
    </citation>
    <scope>NUCLEOTIDE SEQUENCE</scope>
    <source>
        <strain evidence="1">ASD5510</strain>
    </source>
</reference>
<dbReference type="Proteomes" id="UP001065549">
    <property type="component" value="Unassembled WGS sequence"/>
</dbReference>
<comment type="caution">
    <text evidence="1">The sequence shown here is derived from an EMBL/GenBank/DDBJ whole genome shotgun (WGS) entry which is preliminary data.</text>
</comment>
<sequence length="137" mass="15455">MITNADMTLYNQIPGPDGPTWQRTQIRGVFWEDGKKVNVGEVGLISADLTVIFIPFENTTGYLKPVEFQRAEDRTGHFTLNNGDLVVRGLINFELTGEKGHNEKALRQQYGDVMTIMSVETNDFGSPNMHHWEVTAK</sequence>
<keyword evidence="2" id="KW-1185">Reference proteome</keyword>
<accession>A0A9J6QZN3</accession>
<dbReference type="Pfam" id="PF20536">
    <property type="entry name" value="DUF6751"/>
    <property type="match status" value="1"/>
</dbReference>
<name>A0A9J6QZN3_9FIRM</name>
<dbReference type="EMBL" id="JAOSHN010000017">
    <property type="protein sequence ID" value="MCU7380944.1"/>
    <property type="molecule type" value="Genomic_DNA"/>
</dbReference>
<evidence type="ECO:0000313" key="2">
    <source>
        <dbReference type="Proteomes" id="UP001065549"/>
    </source>
</evidence>
<dbReference type="AlphaFoldDB" id="A0A9J6QZN3"/>
<dbReference type="RefSeq" id="WP_269478859.1">
    <property type="nucleotide sequence ID" value="NZ_JAOSHN010000017.1"/>
</dbReference>
<proteinExistence type="predicted"/>
<dbReference type="InterPro" id="IPR046639">
    <property type="entry name" value="DUF6751"/>
</dbReference>
<organism evidence="1 2">
    <name type="scientific">Hominibacterium faecale</name>
    <dbReference type="NCBI Taxonomy" id="2839743"/>
    <lineage>
        <taxon>Bacteria</taxon>
        <taxon>Bacillati</taxon>
        <taxon>Bacillota</taxon>
        <taxon>Clostridia</taxon>
        <taxon>Peptostreptococcales</taxon>
        <taxon>Anaerovoracaceae</taxon>
        <taxon>Hominibacterium</taxon>
    </lineage>
</organism>
<protein>
    <submittedName>
        <fullName evidence="1">Uncharacterized protein</fullName>
    </submittedName>
</protein>